<sequence length="90" mass="9402">MVAAGTYKPSWNGGFVLHPRDVTGSVRHPDAKRLTGCCGPSGLDGPNRICSECGAELGIEESDCWKPQFIVTLPGAVKMSTAGPNSERAG</sequence>
<evidence type="ECO:0000313" key="1">
    <source>
        <dbReference type="EMBL" id="GLY78273.1"/>
    </source>
</evidence>
<dbReference type="AlphaFoldDB" id="A0A9W6RMA0"/>
<evidence type="ECO:0000313" key="2">
    <source>
        <dbReference type="Proteomes" id="UP001165135"/>
    </source>
</evidence>
<comment type="caution">
    <text evidence="1">The sequence shown here is derived from an EMBL/GenBank/DDBJ whole genome shotgun (WGS) entry which is preliminary data.</text>
</comment>
<accession>A0A9W6RMA0</accession>
<proteinExistence type="predicted"/>
<dbReference type="Proteomes" id="UP001165135">
    <property type="component" value="Unassembled WGS sequence"/>
</dbReference>
<reference evidence="1" key="1">
    <citation type="submission" date="2023-03" db="EMBL/GenBank/DDBJ databases">
        <title>Actinoallomurus iriomotensis NBRC 103681.</title>
        <authorList>
            <person name="Ichikawa N."/>
            <person name="Sato H."/>
            <person name="Tonouchi N."/>
        </authorList>
    </citation>
    <scope>NUCLEOTIDE SEQUENCE</scope>
    <source>
        <strain evidence="1">NBRC 103681</strain>
    </source>
</reference>
<protein>
    <submittedName>
        <fullName evidence="1">Uncharacterized protein</fullName>
    </submittedName>
</protein>
<organism evidence="1 2">
    <name type="scientific">Actinoallomurus iriomotensis</name>
    <dbReference type="NCBI Taxonomy" id="478107"/>
    <lineage>
        <taxon>Bacteria</taxon>
        <taxon>Bacillati</taxon>
        <taxon>Actinomycetota</taxon>
        <taxon>Actinomycetes</taxon>
        <taxon>Streptosporangiales</taxon>
        <taxon>Thermomonosporaceae</taxon>
        <taxon>Actinoallomurus</taxon>
    </lineage>
</organism>
<name>A0A9W6RMA0_9ACTN</name>
<dbReference type="EMBL" id="BSTJ01000009">
    <property type="protein sequence ID" value="GLY78273.1"/>
    <property type="molecule type" value="Genomic_DNA"/>
</dbReference>
<gene>
    <name evidence="1" type="ORF">Airi01_065400</name>
</gene>